<dbReference type="GO" id="GO:0004665">
    <property type="term" value="F:prephenate dehydrogenase (NADP+) activity"/>
    <property type="evidence" value="ECO:0007669"/>
    <property type="project" value="InterPro"/>
</dbReference>
<dbReference type="Pfam" id="PF02153">
    <property type="entry name" value="PDH_N"/>
    <property type="match status" value="1"/>
</dbReference>
<feature type="domain" description="Prephenate/arogenate dehydrogenase" evidence="2">
    <location>
        <begin position="2"/>
        <end position="277"/>
    </location>
</feature>
<dbReference type="Proteomes" id="UP000509414">
    <property type="component" value="Chromosome"/>
</dbReference>
<dbReference type="GO" id="GO:0070403">
    <property type="term" value="F:NAD+ binding"/>
    <property type="evidence" value="ECO:0007669"/>
    <property type="project" value="InterPro"/>
</dbReference>
<dbReference type="FunFam" id="3.40.50.720:FF:000208">
    <property type="entry name" value="Prephenate dehydrogenase"/>
    <property type="match status" value="1"/>
</dbReference>
<dbReference type="PANTHER" id="PTHR21363">
    <property type="entry name" value="PREPHENATE DEHYDROGENASE"/>
    <property type="match status" value="1"/>
</dbReference>
<name>A0A7H9CF75_9BACT</name>
<evidence type="ECO:0000256" key="1">
    <source>
        <dbReference type="ARBA" id="ARBA00023002"/>
    </source>
</evidence>
<dbReference type="KEGG" id="cinf:CINF_0283"/>
<dbReference type="EC" id="1.3.1.12" evidence="3"/>
<dbReference type="RefSeq" id="WP_178696974.1">
    <property type="nucleotide sequence ID" value="NZ_CP049075.1"/>
</dbReference>
<proteinExistence type="predicted"/>
<evidence type="ECO:0000313" key="4">
    <source>
        <dbReference type="Proteomes" id="UP000509414"/>
    </source>
</evidence>
<protein>
    <submittedName>
        <fullName evidence="3">Chorismate mutase / prephenate dehydrogenase</fullName>
        <ecNumber evidence="3">1.3.1.12</ecNumber>
        <ecNumber evidence="3">5.4.99.5</ecNumber>
    </submittedName>
</protein>
<dbReference type="InterPro" id="IPR008927">
    <property type="entry name" value="6-PGluconate_DH-like_C_sf"/>
</dbReference>
<keyword evidence="4" id="KW-1185">Reference proteome</keyword>
<keyword evidence="1 3" id="KW-0560">Oxidoreductase</keyword>
<evidence type="ECO:0000313" key="3">
    <source>
        <dbReference type="EMBL" id="QLI04830.1"/>
    </source>
</evidence>
<dbReference type="InterPro" id="IPR050812">
    <property type="entry name" value="Preph/Arog_dehydrog"/>
</dbReference>
<dbReference type="InterPro" id="IPR003099">
    <property type="entry name" value="Prephen_DH"/>
</dbReference>
<sequence>MVKVGIIGLGLIGGSLGLALQDLKLVKKVLGYDLSSQNAKDALKLGLVDEIAEFETIKKTCDIIFIAIPVEAIISVLSKLSDIPKSTTIIDFGSAKEKILNSCPKMILDNFIPAHPMAGTENSGPKAAFKTLLNGAIVVICDDKKADETHVKRAVELLSHLGMKIIFMSAKDHDHHVGFISHLPHAISFSLVNATLKEEDRRNILLLSGGSFTGMARISKSNEDMWCDIFRQNKNNLLSAMQAFKREFSHCEELVKNEKWDELKEWIKNARQIREIL</sequence>
<dbReference type="SUPFAM" id="SSF48179">
    <property type="entry name" value="6-phosphogluconate dehydrogenase C-terminal domain-like"/>
    <property type="match status" value="1"/>
</dbReference>
<dbReference type="GO" id="GO:0004106">
    <property type="term" value="F:chorismate mutase activity"/>
    <property type="evidence" value="ECO:0007669"/>
    <property type="project" value="UniProtKB-EC"/>
</dbReference>
<dbReference type="EMBL" id="CP049075">
    <property type="protein sequence ID" value="QLI04830.1"/>
    <property type="molecule type" value="Genomic_DNA"/>
</dbReference>
<dbReference type="SUPFAM" id="SSF51735">
    <property type="entry name" value="NAD(P)-binding Rossmann-fold domains"/>
    <property type="match status" value="1"/>
</dbReference>
<dbReference type="EC" id="5.4.99.5" evidence="3"/>
<evidence type="ECO:0000259" key="2">
    <source>
        <dbReference type="PROSITE" id="PS51176"/>
    </source>
</evidence>
<keyword evidence="3" id="KW-0413">Isomerase</keyword>
<dbReference type="Pfam" id="PF20463">
    <property type="entry name" value="PDH_C"/>
    <property type="match status" value="1"/>
</dbReference>
<dbReference type="PANTHER" id="PTHR21363:SF0">
    <property type="entry name" value="PREPHENATE DEHYDROGENASE [NADP(+)]"/>
    <property type="match status" value="1"/>
</dbReference>
<dbReference type="InterPro" id="IPR046825">
    <property type="entry name" value="PDH_C"/>
</dbReference>
<dbReference type="InterPro" id="IPR036291">
    <property type="entry name" value="NAD(P)-bd_dom_sf"/>
</dbReference>
<accession>A0A7H9CF75</accession>
<organism evidence="3 4">
    <name type="scientific">Candidatus Campylobacter infans</name>
    <dbReference type="NCBI Taxonomy" id="2561898"/>
    <lineage>
        <taxon>Bacteria</taxon>
        <taxon>Pseudomonadati</taxon>
        <taxon>Campylobacterota</taxon>
        <taxon>Epsilonproteobacteria</taxon>
        <taxon>Campylobacterales</taxon>
        <taxon>Campylobacteraceae</taxon>
        <taxon>Campylobacter</taxon>
    </lineage>
</organism>
<dbReference type="Gene3D" id="1.10.3660.10">
    <property type="entry name" value="6-phosphogluconate dehydrogenase C-terminal like domain"/>
    <property type="match status" value="1"/>
</dbReference>
<dbReference type="AlphaFoldDB" id="A0A7H9CF75"/>
<gene>
    <name evidence="3" type="primary">tyrA</name>
    <name evidence="3" type="ORF">CINF_0283</name>
</gene>
<dbReference type="InterPro" id="IPR046826">
    <property type="entry name" value="PDH_N"/>
</dbReference>
<dbReference type="PROSITE" id="PS51176">
    <property type="entry name" value="PDH_ADH"/>
    <property type="match status" value="1"/>
</dbReference>
<dbReference type="GO" id="GO:0006571">
    <property type="term" value="P:tyrosine biosynthetic process"/>
    <property type="evidence" value="ECO:0007669"/>
    <property type="project" value="InterPro"/>
</dbReference>
<reference evidence="3 4" key="1">
    <citation type="submission" date="2020-02" db="EMBL/GenBank/DDBJ databases">
        <title>Complete genome sequence of the novel Campylobacter species Candidatus Campylobacter infans.</title>
        <authorList>
            <person name="Duim B."/>
            <person name="Zomer A."/>
            <person name="van der Graaf L."/>
            <person name="Wagenaar J."/>
        </authorList>
    </citation>
    <scope>NUCLEOTIDE SEQUENCE [LARGE SCALE GENOMIC DNA]</scope>
    <source>
        <strain evidence="3 4">19S00001</strain>
    </source>
</reference>
<dbReference type="NCBIfam" id="NF006307">
    <property type="entry name" value="PRK08507.1"/>
    <property type="match status" value="1"/>
</dbReference>
<dbReference type="Gene3D" id="3.40.50.720">
    <property type="entry name" value="NAD(P)-binding Rossmann-like Domain"/>
    <property type="match status" value="1"/>
</dbReference>
<dbReference type="GO" id="GO:0008977">
    <property type="term" value="F:prephenate dehydrogenase (NAD+) activity"/>
    <property type="evidence" value="ECO:0007669"/>
    <property type="project" value="UniProtKB-EC"/>
</dbReference>